<dbReference type="Proteomes" id="UP000026915">
    <property type="component" value="Chromosome 10"/>
</dbReference>
<evidence type="ECO:0000313" key="1">
    <source>
        <dbReference type="EMBL" id="EOY18029.1"/>
    </source>
</evidence>
<dbReference type="HOGENOM" id="CLU_2376987_0_0_1"/>
<sequence length="95" mass="11272">MGFILCMSFDAWKPSASGEISFSFFQCGILRSISFFDFFFFRCRIMQEYEFFLKKKIGRPPPRPWLILITRGLILGKELMSHRSDPRRRLALILI</sequence>
<accession>A0A061FTK6</accession>
<evidence type="ECO:0000313" key="2">
    <source>
        <dbReference type="Proteomes" id="UP000026915"/>
    </source>
</evidence>
<dbReference type="AlphaFoldDB" id="A0A061FTK6"/>
<protein>
    <submittedName>
        <fullName evidence="1">Uncharacterized protein</fullName>
    </submittedName>
</protein>
<organism evidence="1 2">
    <name type="scientific">Theobroma cacao</name>
    <name type="common">Cacao</name>
    <name type="synonym">Cocoa</name>
    <dbReference type="NCBI Taxonomy" id="3641"/>
    <lineage>
        <taxon>Eukaryota</taxon>
        <taxon>Viridiplantae</taxon>
        <taxon>Streptophyta</taxon>
        <taxon>Embryophyta</taxon>
        <taxon>Tracheophyta</taxon>
        <taxon>Spermatophyta</taxon>
        <taxon>Magnoliopsida</taxon>
        <taxon>eudicotyledons</taxon>
        <taxon>Gunneridae</taxon>
        <taxon>Pentapetalae</taxon>
        <taxon>rosids</taxon>
        <taxon>malvids</taxon>
        <taxon>Malvales</taxon>
        <taxon>Malvaceae</taxon>
        <taxon>Byttnerioideae</taxon>
        <taxon>Theobroma</taxon>
    </lineage>
</organism>
<gene>
    <name evidence="1" type="ORF">TCM_042697</name>
</gene>
<reference evidence="1 2" key="1">
    <citation type="journal article" date="2013" name="Genome Biol.">
        <title>The genome sequence of the most widely cultivated cacao type and its use to identify candidate genes regulating pod color.</title>
        <authorList>
            <person name="Motamayor J.C."/>
            <person name="Mockaitis K."/>
            <person name="Schmutz J."/>
            <person name="Haiminen N."/>
            <person name="Iii D.L."/>
            <person name="Cornejo O."/>
            <person name="Findley S.D."/>
            <person name="Zheng P."/>
            <person name="Utro F."/>
            <person name="Royaert S."/>
            <person name="Saski C."/>
            <person name="Jenkins J."/>
            <person name="Podicheti R."/>
            <person name="Zhao M."/>
            <person name="Scheffler B.E."/>
            <person name="Stack J.C."/>
            <person name="Feltus F.A."/>
            <person name="Mustiga G.M."/>
            <person name="Amores F."/>
            <person name="Phillips W."/>
            <person name="Marelli J.P."/>
            <person name="May G.D."/>
            <person name="Shapiro H."/>
            <person name="Ma J."/>
            <person name="Bustamante C.D."/>
            <person name="Schnell R.J."/>
            <person name="Main D."/>
            <person name="Gilbert D."/>
            <person name="Parida L."/>
            <person name="Kuhn D.N."/>
        </authorList>
    </citation>
    <scope>NUCLEOTIDE SEQUENCE [LARGE SCALE GENOMIC DNA]</scope>
    <source>
        <strain evidence="2">cv. Matina 1-6</strain>
    </source>
</reference>
<keyword evidence="2" id="KW-1185">Reference proteome</keyword>
<dbReference type="EMBL" id="CM001888">
    <property type="protein sequence ID" value="EOY18029.1"/>
    <property type="molecule type" value="Genomic_DNA"/>
</dbReference>
<dbReference type="InParanoid" id="A0A061FTK6"/>
<proteinExistence type="predicted"/>
<dbReference type="Gramene" id="EOY18029">
    <property type="protein sequence ID" value="EOY18029"/>
    <property type="gene ID" value="TCM_042697"/>
</dbReference>
<name>A0A061FTK6_THECC</name>